<accession>A0A1L3I0E1</accession>
<gene>
    <name evidence="1" type="ORF">PhaeoP97_00133</name>
</gene>
<dbReference type="STRING" id="1844006.PhaeoP97_00133"/>
<dbReference type="Pfam" id="PF11294">
    <property type="entry name" value="DUF3095"/>
    <property type="match status" value="1"/>
</dbReference>
<keyword evidence="2" id="KW-1185">Reference proteome</keyword>
<dbReference type="EMBL" id="CP016364">
    <property type="protein sequence ID" value="APG45588.1"/>
    <property type="molecule type" value="Genomic_DNA"/>
</dbReference>
<dbReference type="AlphaFoldDB" id="A0A1L3I0E1"/>
<dbReference type="KEGG" id="php:PhaeoP97_00133"/>
<protein>
    <recommendedName>
        <fullName evidence="3">Adenylate cyclase</fullName>
    </recommendedName>
</protein>
<dbReference type="OrthoDB" id="5342145at2"/>
<evidence type="ECO:0000313" key="1">
    <source>
        <dbReference type="EMBL" id="APG45588.1"/>
    </source>
</evidence>
<evidence type="ECO:0000313" key="2">
    <source>
        <dbReference type="Proteomes" id="UP000183859"/>
    </source>
</evidence>
<dbReference type="Proteomes" id="UP000183859">
    <property type="component" value="Chromosome"/>
</dbReference>
<dbReference type="InterPro" id="IPR021445">
    <property type="entry name" value="DUF3095"/>
</dbReference>
<proteinExistence type="predicted"/>
<evidence type="ECO:0008006" key="3">
    <source>
        <dbReference type="Google" id="ProtNLM"/>
    </source>
</evidence>
<name>A0A1L3I0E1_9RHOB</name>
<organism evidence="1 2">
    <name type="scientific">Phaeobacter porticola</name>
    <dbReference type="NCBI Taxonomy" id="1844006"/>
    <lineage>
        <taxon>Bacteria</taxon>
        <taxon>Pseudomonadati</taxon>
        <taxon>Pseudomonadota</taxon>
        <taxon>Alphaproteobacteria</taxon>
        <taxon>Rhodobacterales</taxon>
        <taxon>Roseobacteraceae</taxon>
        <taxon>Phaeobacter</taxon>
    </lineage>
</organism>
<dbReference type="RefSeq" id="WP_072503425.1">
    <property type="nucleotide sequence ID" value="NZ_CP016364.1"/>
</dbReference>
<reference evidence="2" key="1">
    <citation type="submission" date="2016-07" db="EMBL/GenBank/DDBJ databases">
        <title>Phaeobacter portensis sp. nov., a tropodithietic acid producing bacterium isolated from a German harbor.</title>
        <authorList>
            <person name="Freese H.M."/>
            <person name="Bunk B."/>
            <person name="Breider S."/>
            <person name="Brinkhoff T."/>
        </authorList>
    </citation>
    <scope>NUCLEOTIDE SEQUENCE [LARGE SCALE GENOMIC DNA]</scope>
    <source>
        <strain evidence="2">P97</strain>
    </source>
</reference>
<sequence>MTQDGFYQGLAPSRDFAALTRTAAFTPLPRDWMVGCCDIVNSTDLIATGRYKTVNTIGASAIAAMINALKGTPFPYVFGGDGASFAVAQEHADIARDTLARLRSWASDEFDVDLRAALLPVSWIRAEGLDVSVARYAVSEAADYAMFSGGGLNWAERQMKLGGFEVPAAALPDPPDLTGLSCRWNTIPARNGMILSIVVQPSPGASLKNFAQIAGDVLAVADQLHRKGHPVPDGGPSFSFPPPGLTLEAKVSRGKQALILRKLRLFFETTIAAIALSRRKPLGGFDAVHYRKMLVTNADFRKFDDGLKLTLDCPPQVRDKIAGILEQAMIAGHVRYGLHEQDEALVTCIVPSVMRDDHVHFIDGAAGGYTQAALRMAAASDHATA</sequence>